<evidence type="ECO:0000313" key="3">
    <source>
        <dbReference type="Proteomes" id="UP000038802"/>
    </source>
</evidence>
<organism evidence="2 3">
    <name type="scientific">Mycobacterium tuberculosis</name>
    <dbReference type="NCBI Taxonomy" id="1773"/>
    <lineage>
        <taxon>Bacteria</taxon>
        <taxon>Bacillati</taxon>
        <taxon>Actinomycetota</taxon>
        <taxon>Actinomycetes</taxon>
        <taxon>Mycobacteriales</taxon>
        <taxon>Mycobacteriaceae</taxon>
        <taxon>Mycobacterium</taxon>
        <taxon>Mycobacterium tuberculosis complex</taxon>
    </lineage>
</organism>
<sequence length="70" mass="7510">MTSSPLTQTSLRMSVFGCATRAIASRSNRHRNTSCPSTTAANTASRRSRVIRSGNLMTSVCASRRGSPYS</sequence>
<dbReference type="Proteomes" id="UP000038802">
    <property type="component" value="Unassembled WGS sequence"/>
</dbReference>
<evidence type="ECO:0000256" key="1">
    <source>
        <dbReference type="SAM" id="MobiDB-lite"/>
    </source>
</evidence>
<feature type="compositionally biased region" description="Polar residues" evidence="1">
    <location>
        <begin position="33"/>
        <end position="45"/>
    </location>
</feature>
<name>A0A0U0URN2_MYCTX</name>
<proteinExistence type="predicted"/>
<dbReference type="EMBL" id="CSAE01000358">
    <property type="protein sequence ID" value="COW16467.1"/>
    <property type="molecule type" value="Genomic_DNA"/>
</dbReference>
<dbReference type="AlphaFoldDB" id="A0A0U0URN2"/>
<feature type="region of interest" description="Disordered" evidence="1">
    <location>
        <begin position="27"/>
        <end position="57"/>
    </location>
</feature>
<protein>
    <submittedName>
        <fullName evidence="2">Uncharacterized protein</fullName>
    </submittedName>
</protein>
<gene>
    <name evidence="2" type="ORF">ERS007703_02932</name>
</gene>
<evidence type="ECO:0000313" key="2">
    <source>
        <dbReference type="EMBL" id="COW16467.1"/>
    </source>
</evidence>
<reference evidence="3" key="1">
    <citation type="submission" date="2015-03" db="EMBL/GenBank/DDBJ databases">
        <authorList>
            <consortium name="Pathogen Informatics"/>
        </authorList>
    </citation>
    <scope>NUCLEOTIDE SEQUENCE [LARGE SCALE GENOMIC DNA]</scope>
    <source>
        <strain evidence="3">K00500041</strain>
    </source>
</reference>
<accession>A0A0U0URN2</accession>